<keyword evidence="2" id="KW-1185">Reference proteome</keyword>
<dbReference type="Proteomes" id="UP001314169">
    <property type="component" value="Chromosome 9"/>
</dbReference>
<reference evidence="1" key="1">
    <citation type="submission" date="2023-12" db="EMBL/GenBank/DDBJ databases">
        <authorList>
            <person name="Brown T."/>
        </authorList>
    </citation>
    <scope>NUCLEOTIDE SEQUENCE</scope>
</reference>
<gene>
    <name evidence="1" type="ORF">MPIPNATIZW_LOCUS17872</name>
</gene>
<name>A0ABP0AGC1_PIPNA</name>
<protein>
    <submittedName>
        <fullName evidence="1">Uncharacterized protein</fullName>
    </submittedName>
</protein>
<proteinExistence type="predicted"/>
<accession>A0ABP0AGC1</accession>
<sequence length="137" mass="14484">MGAERPGALDVAAYGPQPFPSPRLQHLKAPLPPPCLGKAASALSGLDLTWETREAANLRSAPSSPRGLQPGWYFLLPRLPSTVWGGGGAEGPHSAWTSTSACPPVPRLGEEQLVWIKKWNAVLAGSPAPQAQAFWIS</sequence>
<dbReference type="EMBL" id="OY882866">
    <property type="protein sequence ID" value="CAK6449566.1"/>
    <property type="molecule type" value="Genomic_DNA"/>
</dbReference>
<evidence type="ECO:0000313" key="2">
    <source>
        <dbReference type="Proteomes" id="UP001314169"/>
    </source>
</evidence>
<evidence type="ECO:0000313" key="1">
    <source>
        <dbReference type="EMBL" id="CAK6449566.1"/>
    </source>
</evidence>
<organism evidence="1 2">
    <name type="scientific">Pipistrellus nathusii</name>
    <name type="common">Nathusius' pipistrelle</name>
    <dbReference type="NCBI Taxonomy" id="59473"/>
    <lineage>
        <taxon>Eukaryota</taxon>
        <taxon>Metazoa</taxon>
        <taxon>Chordata</taxon>
        <taxon>Craniata</taxon>
        <taxon>Vertebrata</taxon>
        <taxon>Euteleostomi</taxon>
        <taxon>Mammalia</taxon>
        <taxon>Eutheria</taxon>
        <taxon>Laurasiatheria</taxon>
        <taxon>Chiroptera</taxon>
        <taxon>Yangochiroptera</taxon>
        <taxon>Vespertilionidae</taxon>
        <taxon>Pipistrellus</taxon>
    </lineage>
</organism>